<dbReference type="GO" id="GO:0005743">
    <property type="term" value="C:mitochondrial inner membrane"/>
    <property type="evidence" value="ECO:0007669"/>
    <property type="project" value="EnsemblFungi"/>
</dbReference>
<dbReference type="InterPro" id="IPR019182">
    <property type="entry name" value="Cytochrome_b-c1_su10_fun"/>
</dbReference>
<evidence type="ECO:0008006" key="3">
    <source>
        <dbReference type="Google" id="ProtNLM"/>
    </source>
</evidence>
<dbReference type="GO" id="GO:0008121">
    <property type="term" value="F:quinol-cytochrome-c reductase activity"/>
    <property type="evidence" value="ECO:0007669"/>
    <property type="project" value="EnsemblFungi"/>
</dbReference>
<dbReference type="PANTHER" id="PTHR28254:SF1">
    <property type="entry name" value="CYTOCHROME B-C1 COMPLEX SUBUNIT 10, MITOCHONDRIAL"/>
    <property type="match status" value="1"/>
</dbReference>
<organism evidence="1 2">
    <name type="scientific">Kuraishia capsulata CBS 1993</name>
    <dbReference type="NCBI Taxonomy" id="1382522"/>
    <lineage>
        <taxon>Eukaryota</taxon>
        <taxon>Fungi</taxon>
        <taxon>Dikarya</taxon>
        <taxon>Ascomycota</taxon>
        <taxon>Saccharomycotina</taxon>
        <taxon>Pichiomycetes</taxon>
        <taxon>Pichiales</taxon>
        <taxon>Pichiaceae</taxon>
        <taxon>Kuraishia</taxon>
    </lineage>
</organism>
<sequence>MSGYIKNVVSKTAPHVGQINPTTVKKWTPILGLWGGAALFGVFTFTEHWPLFQQTFFQKIPYFGDYWVHTLDPEDSPQ</sequence>
<dbReference type="OrthoDB" id="2391627at2759"/>
<dbReference type="GeneID" id="34518185"/>
<reference evidence="1" key="1">
    <citation type="submission" date="2013-12" db="EMBL/GenBank/DDBJ databases">
        <authorList>
            <person name="Genoscope - CEA"/>
        </authorList>
    </citation>
    <scope>NUCLEOTIDE SEQUENCE</scope>
    <source>
        <strain evidence="1">CBS 1993</strain>
    </source>
</reference>
<evidence type="ECO:0000313" key="1">
    <source>
        <dbReference type="EMBL" id="CDK24782.1"/>
    </source>
</evidence>
<dbReference type="HOGENOM" id="CLU_152072_2_0_1"/>
<dbReference type="Pfam" id="PF09796">
    <property type="entry name" value="QCR10"/>
    <property type="match status" value="1"/>
</dbReference>
<name>W6MJS9_9ASCO</name>
<proteinExistence type="predicted"/>
<dbReference type="STRING" id="1382522.W6MJS9"/>
<gene>
    <name evidence="1" type="ORF">KUCA_T00000748001</name>
</gene>
<dbReference type="RefSeq" id="XP_022456797.1">
    <property type="nucleotide sequence ID" value="XM_022605316.1"/>
</dbReference>
<dbReference type="GO" id="GO:0006122">
    <property type="term" value="P:mitochondrial electron transport, ubiquinol to cytochrome c"/>
    <property type="evidence" value="ECO:0007669"/>
    <property type="project" value="EnsemblFungi"/>
</dbReference>
<dbReference type="PANTHER" id="PTHR28254">
    <property type="entry name" value="CYTOCHROME B-C1 COMPLEX SUBUNIT 10"/>
    <property type="match status" value="1"/>
</dbReference>
<accession>W6MJS9</accession>
<keyword evidence="2" id="KW-1185">Reference proteome</keyword>
<dbReference type="EMBL" id="HG793125">
    <property type="protein sequence ID" value="CDK24782.1"/>
    <property type="molecule type" value="Genomic_DNA"/>
</dbReference>
<reference evidence="1" key="2">
    <citation type="submission" date="2014-02" db="EMBL/GenBank/DDBJ databases">
        <title>Complete DNA sequence of /Kuraishia capsulata/ illustrates novel genomic features among budding yeasts (/Saccharomycotina/).</title>
        <authorList>
            <person name="Morales L."/>
            <person name="Noel B."/>
            <person name="Porcel B."/>
            <person name="Marcet-Houben M."/>
            <person name="Hullo M-F."/>
            <person name="Sacerdot C."/>
            <person name="Tekaia F."/>
            <person name="Leh-Louis V."/>
            <person name="Despons L."/>
            <person name="Khanna V."/>
            <person name="Aury J-M."/>
            <person name="Barbe V."/>
            <person name="Couloux A."/>
            <person name="Labadie K."/>
            <person name="Pelletier E."/>
            <person name="Souciet J-L."/>
            <person name="Boekhout T."/>
            <person name="Gabaldon T."/>
            <person name="Wincker P."/>
            <person name="Dujon B."/>
        </authorList>
    </citation>
    <scope>NUCLEOTIDE SEQUENCE</scope>
    <source>
        <strain evidence="1">CBS 1993</strain>
    </source>
</reference>
<dbReference type="GO" id="GO:0045275">
    <property type="term" value="C:respiratory chain complex III"/>
    <property type="evidence" value="ECO:0007669"/>
    <property type="project" value="EnsemblFungi"/>
</dbReference>
<evidence type="ECO:0000313" key="2">
    <source>
        <dbReference type="Proteomes" id="UP000019384"/>
    </source>
</evidence>
<protein>
    <recommendedName>
        <fullName evidence="3">Cytochrome b-c1 complex subunit 10</fullName>
    </recommendedName>
</protein>
<dbReference type="AlphaFoldDB" id="W6MJS9"/>
<dbReference type="Gene3D" id="1.20.5.220">
    <property type="match status" value="1"/>
</dbReference>
<dbReference type="Proteomes" id="UP000019384">
    <property type="component" value="Unassembled WGS sequence"/>
</dbReference>